<dbReference type="AlphaFoldDB" id="A0AAD5WMD7"/>
<gene>
    <name evidence="1" type="ORF">KIN20_038192</name>
</gene>
<accession>A0AAD5WMD7</accession>
<sequence length="72" mass="7780">MLMCPQEKGLHQCATVSPFGDSAAAALVFQSKELLRSKVAMSSEVLCNADTVVDSIQHCEYSRCGHHSSKPL</sequence>
<evidence type="ECO:0000313" key="1">
    <source>
        <dbReference type="EMBL" id="KAJ1374975.1"/>
    </source>
</evidence>
<proteinExistence type="predicted"/>
<evidence type="ECO:0000313" key="2">
    <source>
        <dbReference type="Proteomes" id="UP001196413"/>
    </source>
</evidence>
<comment type="caution">
    <text evidence="1">The sequence shown here is derived from an EMBL/GenBank/DDBJ whole genome shotgun (WGS) entry which is preliminary data.</text>
</comment>
<reference evidence="1" key="1">
    <citation type="submission" date="2021-06" db="EMBL/GenBank/DDBJ databases">
        <title>Parelaphostrongylus tenuis whole genome reference sequence.</title>
        <authorList>
            <person name="Garwood T.J."/>
            <person name="Larsen P.A."/>
            <person name="Fountain-Jones N.M."/>
            <person name="Garbe J.R."/>
            <person name="Macchietto M.G."/>
            <person name="Kania S.A."/>
            <person name="Gerhold R.W."/>
            <person name="Richards J.E."/>
            <person name="Wolf T.M."/>
        </authorList>
    </citation>
    <scope>NUCLEOTIDE SEQUENCE</scope>
    <source>
        <strain evidence="1">MNPRO001-30</strain>
        <tissue evidence="1">Meninges</tissue>
    </source>
</reference>
<name>A0AAD5WMD7_PARTN</name>
<protein>
    <submittedName>
        <fullName evidence="1">Uncharacterized protein</fullName>
    </submittedName>
</protein>
<dbReference type="Proteomes" id="UP001196413">
    <property type="component" value="Unassembled WGS sequence"/>
</dbReference>
<dbReference type="EMBL" id="JAHQIW010007500">
    <property type="protein sequence ID" value="KAJ1374975.1"/>
    <property type="molecule type" value="Genomic_DNA"/>
</dbReference>
<keyword evidence="2" id="KW-1185">Reference proteome</keyword>
<organism evidence="1 2">
    <name type="scientific">Parelaphostrongylus tenuis</name>
    <name type="common">Meningeal worm</name>
    <dbReference type="NCBI Taxonomy" id="148309"/>
    <lineage>
        <taxon>Eukaryota</taxon>
        <taxon>Metazoa</taxon>
        <taxon>Ecdysozoa</taxon>
        <taxon>Nematoda</taxon>
        <taxon>Chromadorea</taxon>
        <taxon>Rhabditida</taxon>
        <taxon>Rhabditina</taxon>
        <taxon>Rhabditomorpha</taxon>
        <taxon>Strongyloidea</taxon>
        <taxon>Metastrongylidae</taxon>
        <taxon>Parelaphostrongylus</taxon>
    </lineage>
</organism>